<reference evidence="1 2" key="1">
    <citation type="submission" date="2021-04" db="EMBL/GenBank/DDBJ databases">
        <authorList>
            <person name="Shkoporov A.N."/>
            <person name="Stockdale S.R."/>
            <person name="Guerin E."/>
            <person name="Ross R.P."/>
            <person name="Hill C."/>
        </authorList>
    </citation>
    <scope>NUCLEOTIDE SEQUENCE [LARGE SCALE GENOMIC DNA]</scope>
    <source>
        <strain evidence="2">cr105_1</strain>
    </source>
</reference>
<gene>
    <name evidence="1" type="primary">gp_72841</name>
</gene>
<keyword evidence="2" id="KW-1185">Reference proteome</keyword>
<dbReference type="KEGG" id="vg:75687240"/>
<dbReference type="RefSeq" id="YP_010509751.1">
    <property type="nucleotide sequence ID" value="NC_067211.1"/>
</dbReference>
<organism evidence="1 2">
    <name type="scientific">uncultured phage cr105_1</name>
    <dbReference type="NCBI Taxonomy" id="2986415"/>
    <lineage>
        <taxon>Viruses</taxon>
        <taxon>Duplodnaviria</taxon>
        <taxon>Heunggongvirae</taxon>
        <taxon>Uroviricota</taxon>
        <taxon>Caudoviricetes</taxon>
        <taxon>Crassvirales</taxon>
        <taxon>Suoliviridae</taxon>
        <taxon>Loutivirinae</taxon>
        <taxon>Buchavirus</taxon>
        <taxon>Buchavirus intestinalis</taxon>
    </lineage>
</organism>
<sequence length="55" mass="6557">MKGIEQISNNKFKVLYGHTIIGNKVGFIYRTMDLQQMKEYAKNCRKEIRFNSTNR</sequence>
<evidence type="ECO:0000313" key="2">
    <source>
        <dbReference type="Proteomes" id="UP000827483"/>
    </source>
</evidence>
<protein>
    <submittedName>
        <fullName evidence="1">Uncharacterized protein</fullName>
    </submittedName>
</protein>
<proteinExistence type="predicted"/>
<evidence type="ECO:0000313" key="1">
    <source>
        <dbReference type="EMBL" id="QWM90811.1"/>
    </source>
</evidence>
<dbReference type="EMBL" id="MZ130493">
    <property type="protein sequence ID" value="QWM90811.1"/>
    <property type="molecule type" value="Genomic_DNA"/>
</dbReference>
<dbReference type="Proteomes" id="UP000827483">
    <property type="component" value="Segment"/>
</dbReference>
<name>A0AAE7RWQ6_9CAUD</name>
<dbReference type="GeneID" id="75687240"/>
<accession>A0AAE7RWQ6</accession>